<comment type="caution">
    <text evidence="1">The sequence shown here is derived from an EMBL/GenBank/DDBJ whole genome shotgun (WGS) entry which is preliminary data.</text>
</comment>
<proteinExistence type="predicted"/>
<dbReference type="Proteomes" id="UP000814033">
    <property type="component" value="Unassembled WGS sequence"/>
</dbReference>
<name>A0ACB8RML0_9AGAM</name>
<keyword evidence="2" id="KW-1185">Reference proteome</keyword>
<organism evidence="1 2">
    <name type="scientific">Auriscalpium vulgare</name>
    <dbReference type="NCBI Taxonomy" id="40419"/>
    <lineage>
        <taxon>Eukaryota</taxon>
        <taxon>Fungi</taxon>
        <taxon>Dikarya</taxon>
        <taxon>Basidiomycota</taxon>
        <taxon>Agaricomycotina</taxon>
        <taxon>Agaricomycetes</taxon>
        <taxon>Russulales</taxon>
        <taxon>Auriscalpiaceae</taxon>
        <taxon>Auriscalpium</taxon>
    </lineage>
</organism>
<accession>A0ACB8RML0</accession>
<evidence type="ECO:0000313" key="1">
    <source>
        <dbReference type="EMBL" id="KAI0045424.1"/>
    </source>
</evidence>
<reference evidence="1" key="1">
    <citation type="submission" date="2021-02" db="EMBL/GenBank/DDBJ databases">
        <authorList>
            <consortium name="DOE Joint Genome Institute"/>
            <person name="Ahrendt S."/>
            <person name="Looney B.P."/>
            <person name="Miyauchi S."/>
            <person name="Morin E."/>
            <person name="Drula E."/>
            <person name="Courty P.E."/>
            <person name="Chicoki N."/>
            <person name="Fauchery L."/>
            <person name="Kohler A."/>
            <person name="Kuo A."/>
            <person name="Labutti K."/>
            <person name="Pangilinan J."/>
            <person name="Lipzen A."/>
            <person name="Riley R."/>
            <person name="Andreopoulos W."/>
            <person name="He G."/>
            <person name="Johnson J."/>
            <person name="Barry K.W."/>
            <person name="Grigoriev I.V."/>
            <person name="Nagy L."/>
            <person name="Hibbett D."/>
            <person name="Henrissat B."/>
            <person name="Matheny P.B."/>
            <person name="Labbe J."/>
            <person name="Martin F."/>
        </authorList>
    </citation>
    <scope>NUCLEOTIDE SEQUENCE</scope>
    <source>
        <strain evidence="1">FP105234-sp</strain>
    </source>
</reference>
<gene>
    <name evidence="1" type="ORF">FA95DRAFT_125057</name>
</gene>
<protein>
    <submittedName>
        <fullName evidence="1">Uncharacterized protein</fullName>
    </submittedName>
</protein>
<evidence type="ECO:0000313" key="2">
    <source>
        <dbReference type="Proteomes" id="UP000814033"/>
    </source>
</evidence>
<sequence>MGERVLRRARSATPDAESEEKRARLEASIVWHWTRVLAAPGGPIADDPDATTHTDVDDQAIHGPLPLYAAGASVEAAEPEAEDARIKIEEELAQPEDQLEEPAHIPFVHRYTSGLFDNYPFTSATALRPGWTIAQRAEEVAQPEELAQGPFVSINSPYSSTSVVGQHRLWPTPGPPPPVLPPTPQSTGFAYQLSYHQVIEESLPYYPDAIFQPYAEQPEAPLFDAADMRFQLRELQLRLQETTRRWEAAEIARADAFSRFRDYI</sequence>
<dbReference type="EMBL" id="MU275952">
    <property type="protein sequence ID" value="KAI0045424.1"/>
    <property type="molecule type" value="Genomic_DNA"/>
</dbReference>
<reference evidence="1" key="2">
    <citation type="journal article" date="2022" name="New Phytol.">
        <title>Evolutionary transition to the ectomycorrhizal habit in the genomes of a hyperdiverse lineage of mushroom-forming fungi.</title>
        <authorList>
            <person name="Looney B."/>
            <person name="Miyauchi S."/>
            <person name="Morin E."/>
            <person name="Drula E."/>
            <person name="Courty P.E."/>
            <person name="Kohler A."/>
            <person name="Kuo A."/>
            <person name="LaButti K."/>
            <person name="Pangilinan J."/>
            <person name="Lipzen A."/>
            <person name="Riley R."/>
            <person name="Andreopoulos W."/>
            <person name="He G."/>
            <person name="Johnson J."/>
            <person name="Nolan M."/>
            <person name="Tritt A."/>
            <person name="Barry K.W."/>
            <person name="Grigoriev I.V."/>
            <person name="Nagy L.G."/>
            <person name="Hibbett D."/>
            <person name="Henrissat B."/>
            <person name="Matheny P.B."/>
            <person name="Labbe J."/>
            <person name="Martin F.M."/>
        </authorList>
    </citation>
    <scope>NUCLEOTIDE SEQUENCE</scope>
    <source>
        <strain evidence="1">FP105234-sp</strain>
    </source>
</reference>